<gene>
    <name evidence="2" type="ORF">PV10_06923</name>
</gene>
<dbReference type="STRING" id="212818.A0A0D1WKR4"/>
<dbReference type="OrthoDB" id="58416at2759"/>
<evidence type="ECO:0000313" key="2">
    <source>
        <dbReference type="EMBL" id="KIV89530.1"/>
    </source>
</evidence>
<dbReference type="InterPro" id="IPR012312">
    <property type="entry name" value="Hemerythrin-like"/>
</dbReference>
<proteinExistence type="predicted"/>
<keyword evidence="3" id="KW-1185">Reference proteome</keyword>
<name>A0A0D1WKR4_EXOME</name>
<dbReference type="EMBL" id="KN847524">
    <property type="protein sequence ID" value="KIV89530.1"/>
    <property type="molecule type" value="Genomic_DNA"/>
</dbReference>
<dbReference type="CDD" id="cd12108">
    <property type="entry name" value="Hr-like"/>
    <property type="match status" value="1"/>
</dbReference>
<organism evidence="2 3">
    <name type="scientific">Exophiala mesophila</name>
    <name type="common">Black yeast-like fungus</name>
    <dbReference type="NCBI Taxonomy" id="212818"/>
    <lineage>
        <taxon>Eukaryota</taxon>
        <taxon>Fungi</taxon>
        <taxon>Dikarya</taxon>
        <taxon>Ascomycota</taxon>
        <taxon>Pezizomycotina</taxon>
        <taxon>Eurotiomycetes</taxon>
        <taxon>Chaetothyriomycetidae</taxon>
        <taxon>Chaetothyriales</taxon>
        <taxon>Herpotrichiellaceae</taxon>
        <taxon>Exophiala</taxon>
    </lineage>
</organism>
<dbReference type="GeneID" id="27324768"/>
<dbReference type="OMA" id="NEMAFAH"/>
<accession>A0A0D1WKR4</accession>
<dbReference type="VEuPathDB" id="FungiDB:PV10_06923"/>
<dbReference type="AlphaFoldDB" id="A0A0D1WKR4"/>
<dbReference type="HOGENOM" id="CLU_066708_0_1_1"/>
<protein>
    <recommendedName>
        <fullName evidence="1">Hemerythrin-like domain-containing protein</fullName>
    </recommendedName>
</protein>
<feature type="domain" description="Hemerythrin-like" evidence="1">
    <location>
        <begin position="41"/>
        <end position="164"/>
    </location>
</feature>
<evidence type="ECO:0000259" key="1">
    <source>
        <dbReference type="Pfam" id="PF01814"/>
    </source>
</evidence>
<dbReference type="InterPro" id="IPR053206">
    <property type="entry name" value="Dimeric_xanthone_biosynth"/>
</dbReference>
<dbReference type="PANTHER" id="PTHR38048:SF2">
    <property type="entry name" value="HEMERYTHRIN-LIKE DOMAIN-CONTAINING PROTEIN"/>
    <property type="match status" value="1"/>
</dbReference>
<reference evidence="2 3" key="1">
    <citation type="submission" date="2015-01" db="EMBL/GenBank/DDBJ databases">
        <title>The Genome Sequence of Exophiala mesophila CBS40295.</title>
        <authorList>
            <consortium name="The Broad Institute Genomics Platform"/>
            <person name="Cuomo C."/>
            <person name="de Hoog S."/>
            <person name="Gorbushina A."/>
            <person name="Stielow B."/>
            <person name="Teixiera M."/>
            <person name="Abouelleil A."/>
            <person name="Chapman S.B."/>
            <person name="Priest M."/>
            <person name="Young S.K."/>
            <person name="Wortman J."/>
            <person name="Nusbaum C."/>
            <person name="Birren B."/>
        </authorList>
    </citation>
    <scope>NUCLEOTIDE SEQUENCE [LARGE SCALE GENOMIC DNA]</scope>
    <source>
        <strain evidence="2 3">CBS 40295</strain>
    </source>
</reference>
<dbReference type="RefSeq" id="XP_016221104.1">
    <property type="nucleotide sequence ID" value="XM_016371772.1"/>
</dbReference>
<dbReference type="Proteomes" id="UP000054302">
    <property type="component" value="Unassembled WGS sequence"/>
</dbReference>
<dbReference type="Gene3D" id="1.20.120.520">
    <property type="entry name" value="nmb1532 protein domain like"/>
    <property type="match status" value="1"/>
</dbReference>
<evidence type="ECO:0000313" key="3">
    <source>
        <dbReference type="Proteomes" id="UP000054302"/>
    </source>
</evidence>
<sequence>MPSSSSSSSPSPWADQPFELIPTLEFSNNTSHAANYVATQMALAHNGILRGLNSISLQATHIPANDVITVRDFLTYCQCWCESMHHHHDAEEAVFFPVIESISGVQGLMQANVEQHRAFSPGFDRFHEYCRRCPPTEYDGGTMTKLIQGFAEPLTRHLHDEVETLRALDQYDSKQVKQAYQQLEKSLMATDNHRIAPLVFGTADRTFEGSIHNFPRVPFFVPCVIHYWYGRRHRGAWRFNPCTIWRDPRDLAFTSAPTAA</sequence>
<dbReference type="Pfam" id="PF01814">
    <property type="entry name" value="Hemerythrin"/>
    <property type="match status" value="1"/>
</dbReference>
<dbReference type="PANTHER" id="PTHR38048">
    <property type="entry name" value="EXPRESSED PROTEIN"/>
    <property type="match status" value="1"/>
</dbReference>